<evidence type="ECO:0000313" key="3">
    <source>
        <dbReference type="Proteomes" id="UP001497512"/>
    </source>
</evidence>
<proteinExistence type="predicted"/>
<evidence type="ECO:0000256" key="1">
    <source>
        <dbReference type="SAM" id="MobiDB-lite"/>
    </source>
</evidence>
<feature type="compositionally biased region" description="Basic residues" evidence="1">
    <location>
        <begin position="138"/>
        <end position="156"/>
    </location>
</feature>
<sequence>MNHSVRSVATDSEQNVSLVTTIPVATLTTSAFSVVRNRSSLSLRYPPLAGGTGAVHQRRLWRPGLPRGESVERRGRDWAHASRAAPLTSISGSCVRSLKVRRGGSCLKPSVTAYRAACYESLKDEDGGEGRRDGTPPIKKKRRKPRFFNYHHKKRS</sequence>
<dbReference type="EMBL" id="OZ019911">
    <property type="protein sequence ID" value="CAK9212282.1"/>
    <property type="molecule type" value="Genomic_DNA"/>
</dbReference>
<name>A0ABP0U4J9_9BRYO</name>
<feature type="region of interest" description="Disordered" evidence="1">
    <location>
        <begin position="124"/>
        <end position="156"/>
    </location>
</feature>
<keyword evidence="3" id="KW-1185">Reference proteome</keyword>
<accession>A0ABP0U4J9</accession>
<protein>
    <submittedName>
        <fullName evidence="2">Uncharacterized protein</fullName>
    </submittedName>
</protein>
<reference evidence="2" key="1">
    <citation type="submission" date="2024-02" db="EMBL/GenBank/DDBJ databases">
        <authorList>
            <consortium name="ELIXIR-Norway"/>
            <consortium name="Elixir Norway"/>
        </authorList>
    </citation>
    <scope>NUCLEOTIDE SEQUENCE</scope>
</reference>
<gene>
    <name evidence="2" type="ORF">CSSPTR1EN2_LOCUS11158</name>
</gene>
<feature type="compositionally biased region" description="Basic and acidic residues" evidence="1">
    <location>
        <begin position="124"/>
        <end position="134"/>
    </location>
</feature>
<dbReference type="Proteomes" id="UP001497512">
    <property type="component" value="Chromosome 19"/>
</dbReference>
<evidence type="ECO:0000313" key="2">
    <source>
        <dbReference type="EMBL" id="CAK9212282.1"/>
    </source>
</evidence>
<organism evidence="2 3">
    <name type="scientific">Sphagnum troendelagicum</name>
    <dbReference type="NCBI Taxonomy" id="128251"/>
    <lineage>
        <taxon>Eukaryota</taxon>
        <taxon>Viridiplantae</taxon>
        <taxon>Streptophyta</taxon>
        <taxon>Embryophyta</taxon>
        <taxon>Bryophyta</taxon>
        <taxon>Sphagnophytina</taxon>
        <taxon>Sphagnopsida</taxon>
        <taxon>Sphagnales</taxon>
        <taxon>Sphagnaceae</taxon>
        <taxon>Sphagnum</taxon>
    </lineage>
</organism>